<feature type="transmembrane region" description="Helical" evidence="2">
    <location>
        <begin position="27"/>
        <end position="48"/>
    </location>
</feature>
<feature type="compositionally biased region" description="Polar residues" evidence="1">
    <location>
        <begin position="676"/>
        <end position="687"/>
    </location>
</feature>
<gene>
    <name evidence="4" type="ORF">BD310DRAFT_865978</name>
    <name evidence="3" type="ORF">BD311DRAFT_196038</name>
</gene>
<dbReference type="GO" id="GO:0005794">
    <property type="term" value="C:Golgi apparatus"/>
    <property type="evidence" value="ECO:0007669"/>
    <property type="project" value="TreeGrafter"/>
</dbReference>
<evidence type="ECO:0000256" key="2">
    <source>
        <dbReference type="SAM" id="Phobius"/>
    </source>
</evidence>
<feature type="transmembrane region" description="Helical" evidence="2">
    <location>
        <begin position="471"/>
        <end position="497"/>
    </location>
</feature>
<dbReference type="Proteomes" id="UP000292957">
    <property type="component" value="Unassembled WGS sequence"/>
</dbReference>
<feature type="transmembrane region" description="Helical" evidence="2">
    <location>
        <begin position="351"/>
        <end position="369"/>
    </location>
</feature>
<keyword evidence="5" id="KW-1185">Reference proteome</keyword>
<proteinExistence type="predicted"/>
<feature type="transmembrane region" description="Helical" evidence="2">
    <location>
        <begin position="549"/>
        <end position="570"/>
    </location>
</feature>
<keyword evidence="2" id="KW-0472">Membrane</keyword>
<dbReference type="STRING" id="114155.A0A4Q9NZL3"/>
<feature type="region of interest" description="Disordered" evidence="1">
    <location>
        <begin position="663"/>
        <end position="742"/>
    </location>
</feature>
<dbReference type="AlphaFoldDB" id="A0A4Q9NZL3"/>
<dbReference type="PANTHER" id="PTHR34391:SF2">
    <property type="entry name" value="TRP C-TERMINAL DOMAIN-CONTAINING PROTEIN"/>
    <property type="match status" value="1"/>
</dbReference>
<feature type="region of interest" description="Disordered" evidence="1">
    <location>
        <begin position="264"/>
        <end position="297"/>
    </location>
</feature>
<dbReference type="EMBL" id="ML145085">
    <property type="protein sequence ID" value="TBU64747.1"/>
    <property type="molecule type" value="Genomic_DNA"/>
</dbReference>
<evidence type="ECO:0000313" key="5">
    <source>
        <dbReference type="Proteomes" id="UP000292082"/>
    </source>
</evidence>
<organism evidence="4 5">
    <name type="scientific">Dichomitus squalens</name>
    <dbReference type="NCBI Taxonomy" id="114155"/>
    <lineage>
        <taxon>Eukaryota</taxon>
        <taxon>Fungi</taxon>
        <taxon>Dikarya</taxon>
        <taxon>Basidiomycota</taxon>
        <taxon>Agaricomycotina</taxon>
        <taxon>Agaricomycetes</taxon>
        <taxon>Polyporales</taxon>
        <taxon>Polyporaceae</taxon>
        <taxon>Dichomitus</taxon>
    </lineage>
</organism>
<dbReference type="InterPro" id="IPR040410">
    <property type="entry name" value="UPF0658_Golgi"/>
</dbReference>
<feature type="compositionally biased region" description="Low complexity" evidence="1">
    <location>
        <begin position="264"/>
        <end position="274"/>
    </location>
</feature>
<feature type="transmembrane region" description="Helical" evidence="2">
    <location>
        <begin position="376"/>
        <end position="395"/>
    </location>
</feature>
<name>A0A4Q9NZL3_9APHY</name>
<evidence type="ECO:0000256" key="1">
    <source>
        <dbReference type="SAM" id="MobiDB-lite"/>
    </source>
</evidence>
<keyword evidence="2" id="KW-0812">Transmembrane</keyword>
<accession>A0A4Q9NZL3</accession>
<feature type="region of interest" description="Disordered" evidence="1">
    <location>
        <begin position="197"/>
        <end position="227"/>
    </location>
</feature>
<dbReference type="OrthoDB" id="2448307at2759"/>
<sequence>MQLPHLLVVHGLKLFWDRVTFSRLTKIYFAFSVLHCIIQVIFQVQAFVANADAAKFLSGLIAQGNATDPGFAVYETDLRMCDAVPAKVLDSSSCTVIWDGHTSANGSQLISGSGTNYAANVTQSSPAAVSTITLDSSVSASPSTTAVLSVNATVLSSTVASTSSATLSTTALSQSSVLSSAASSSLATQSSASSSIQSALSSSPDAGTSSSTKAVSASSTKAASSSSTKAASSSAAKVVSSAVATAAHAKTITLTVSEAATATATATKTTASNDSDSDDDSDDESGDEDDNLFDRRDVVKPETQLRLTLNGTSTVNLHGLNGVFATELPRKCLYVLNWPVDVVDNTKREDITFIAFQIWLLGMSLVALLNESIPHIAASLLTHIMATAWGGFQIVNTNDFHKKFSTLTTKGACGVNLLPEYWKRRSNAEIPSLALNVFALLVSAFLSWRLMKTFGWQTFKRVGASRTINRVYNLVLMFSIGIQLALFFVGVSAALWVDQVYNGNIGRLTQDPTFFKAVMITVLVLLIPWLSVGWISVRREYRIRMLTFLAVAILVLAGWGTMFIAATFRWTYVTWFFFRVMTTGAVLLALAVLILGIVCRVNFGKGLTRYLNAHEELNDEGDYPTEKTYDSEKIDFPSGDSSVPSFSVTFGSGLEVPPPSQMRFGPAPRAMGPRFYSQTNSTASDPFNSPVEGNSLRALTLSRQNSASSQMSHSSTRSATSAHSTNSAGSTGPGRGKRWVIE</sequence>
<evidence type="ECO:0000313" key="4">
    <source>
        <dbReference type="EMBL" id="TBU64747.1"/>
    </source>
</evidence>
<dbReference type="Proteomes" id="UP000292082">
    <property type="component" value="Unassembled WGS sequence"/>
</dbReference>
<feature type="transmembrane region" description="Helical" evidence="2">
    <location>
        <begin position="517"/>
        <end position="537"/>
    </location>
</feature>
<reference evidence="4 5" key="1">
    <citation type="submission" date="2019-01" db="EMBL/GenBank/DDBJ databases">
        <title>Draft genome sequences of three monokaryotic isolates of the white-rot basidiomycete fungus Dichomitus squalens.</title>
        <authorList>
            <consortium name="DOE Joint Genome Institute"/>
            <person name="Lopez S.C."/>
            <person name="Andreopoulos B."/>
            <person name="Pangilinan J."/>
            <person name="Lipzen A."/>
            <person name="Riley R."/>
            <person name="Ahrendt S."/>
            <person name="Ng V."/>
            <person name="Barry K."/>
            <person name="Daum C."/>
            <person name="Grigoriev I.V."/>
            <person name="Hilden K.S."/>
            <person name="Makela M.R."/>
            <person name="de Vries R.P."/>
        </authorList>
    </citation>
    <scope>NUCLEOTIDE SEQUENCE [LARGE SCALE GENOMIC DNA]</scope>
    <source>
        <strain evidence="4 5">CBS 464.89</strain>
        <strain evidence="3">OM18370.1</strain>
    </source>
</reference>
<protein>
    <submittedName>
        <fullName evidence="4">Uncharacterized protein</fullName>
    </submittedName>
</protein>
<dbReference type="PANTHER" id="PTHR34391">
    <property type="entry name" value="UPF0658 GOLGI APPARATUS MEMBRANE PROTEIN C1952.10C-RELATED"/>
    <property type="match status" value="1"/>
</dbReference>
<feature type="transmembrane region" description="Helical" evidence="2">
    <location>
        <begin position="430"/>
        <end position="450"/>
    </location>
</feature>
<feature type="compositionally biased region" description="Acidic residues" evidence="1">
    <location>
        <begin position="275"/>
        <end position="291"/>
    </location>
</feature>
<feature type="transmembrane region" description="Helical" evidence="2">
    <location>
        <begin position="576"/>
        <end position="599"/>
    </location>
</feature>
<evidence type="ECO:0000313" key="3">
    <source>
        <dbReference type="EMBL" id="TBU34930.1"/>
    </source>
</evidence>
<keyword evidence="2" id="KW-1133">Transmembrane helix</keyword>
<dbReference type="EMBL" id="ML143387">
    <property type="protein sequence ID" value="TBU34930.1"/>
    <property type="molecule type" value="Genomic_DNA"/>
</dbReference>
<feature type="compositionally biased region" description="Low complexity" evidence="1">
    <location>
        <begin position="702"/>
        <end position="730"/>
    </location>
</feature>